<dbReference type="PRINTS" id="PR00455">
    <property type="entry name" value="HTHTETR"/>
</dbReference>
<keyword evidence="1 2" id="KW-0238">DNA-binding</keyword>
<dbReference type="Proteomes" id="UP000036890">
    <property type="component" value="Unassembled WGS sequence"/>
</dbReference>
<dbReference type="InterPro" id="IPR041479">
    <property type="entry name" value="TetR_CgmR_C"/>
</dbReference>
<accession>A0A0L8AE44</accession>
<dbReference type="EMBL" id="AJLO02000007">
    <property type="protein sequence ID" value="KOF00653.1"/>
    <property type="molecule type" value="Genomic_DNA"/>
</dbReference>
<dbReference type="GO" id="GO:0003700">
    <property type="term" value="F:DNA-binding transcription factor activity"/>
    <property type="evidence" value="ECO:0007669"/>
    <property type="project" value="TreeGrafter"/>
</dbReference>
<evidence type="ECO:0000313" key="4">
    <source>
        <dbReference type="EMBL" id="KOF00653.1"/>
    </source>
</evidence>
<feature type="domain" description="HTH tetR-type" evidence="3">
    <location>
        <begin position="14"/>
        <end position="74"/>
    </location>
</feature>
<dbReference type="InterPro" id="IPR023772">
    <property type="entry name" value="DNA-bd_HTH_TetR-type_CS"/>
</dbReference>
<evidence type="ECO:0000256" key="2">
    <source>
        <dbReference type="PROSITE-ProRule" id="PRU00335"/>
    </source>
</evidence>
<evidence type="ECO:0000256" key="1">
    <source>
        <dbReference type="ARBA" id="ARBA00023125"/>
    </source>
</evidence>
<gene>
    <name evidence="4" type="ORF">W7K_02780</name>
</gene>
<protein>
    <submittedName>
        <fullName evidence="4">TetR family transcriptional regulator</fullName>
    </submittedName>
</protein>
<proteinExistence type="predicted"/>
<reference evidence="4 5" key="1">
    <citation type="journal article" date="2012" name="J. Bacteriol.">
        <title>Genome sequence of a novel nicotine-degrading strain, Pseudomonas geniculata N1.</title>
        <authorList>
            <person name="Tang H."/>
            <person name="Yu H."/>
            <person name="Tai C."/>
            <person name="Huang K."/>
            <person name="Liu Y."/>
            <person name="Wang L."/>
            <person name="Yao Y."/>
            <person name="Wu G."/>
            <person name="Xu P."/>
        </authorList>
    </citation>
    <scope>NUCLEOTIDE SEQUENCE [LARGE SCALE GENOMIC DNA]</scope>
    <source>
        <strain evidence="4 5">N1</strain>
    </source>
</reference>
<name>A0A0L8AE44_9GAMM</name>
<dbReference type="PANTHER" id="PTHR30055">
    <property type="entry name" value="HTH-TYPE TRANSCRIPTIONAL REGULATOR RUTR"/>
    <property type="match status" value="1"/>
</dbReference>
<dbReference type="RefSeq" id="WP_019336880.1">
    <property type="nucleotide sequence ID" value="NZ_AJLO02000007.1"/>
</dbReference>
<comment type="caution">
    <text evidence="4">The sequence shown here is derived from an EMBL/GenBank/DDBJ whole genome shotgun (WGS) entry which is preliminary data.</text>
</comment>
<dbReference type="InterPro" id="IPR050109">
    <property type="entry name" value="HTH-type_TetR-like_transc_reg"/>
</dbReference>
<dbReference type="PROSITE" id="PS01081">
    <property type="entry name" value="HTH_TETR_1"/>
    <property type="match status" value="1"/>
</dbReference>
<dbReference type="SUPFAM" id="SSF48498">
    <property type="entry name" value="Tetracyclin repressor-like, C-terminal domain"/>
    <property type="match status" value="1"/>
</dbReference>
<evidence type="ECO:0000313" key="5">
    <source>
        <dbReference type="Proteomes" id="UP000036890"/>
    </source>
</evidence>
<dbReference type="SUPFAM" id="SSF46689">
    <property type="entry name" value="Homeodomain-like"/>
    <property type="match status" value="1"/>
</dbReference>
<evidence type="ECO:0000259" key="3">
    <source>
        <dbReference type="PROSITE" id="PS50977"/>
    </source>
</evidence>
<dbReference type="AlphaFoldDB" id="A0A0L8AE44"/>
<dbReference type="Pfam" id="PF00440">
    <property type="entry name" value="TetR_N"/>
    <property type="match status" value="1"/>
</dbReference>
<dbReference type="Pfam" id="PF17937">
    <property type="entry name" value="TetR_C_28"/>
    <property type="match status" value="1"/>
</dbReference>
<dbReference type="PANTHER" id="PTHR30055:SF148">
    <property type="entry name" value="TETR-FAMILY TRANSCRIPTIONAL REGULATOR"/>
    <property type="match status" value="1"/>
</dbReference>
<dbReference type="InterPro" id="IPR001647">
    <property type="entry name" value="HTH_TetR"/>
</dbReference>
<organism evidence="4 5">
    <name type="scientific">Stenotrophomonas geniculata N1</name>
    <dbReference type="NCBI Taxonomy" id="1167641"/>
    <lineage>
        <taxon>Bacteria</taxon>
        <taxon>Pseudomonadati</taxon>
        <taxon>Pseudomonadota</taxon>
        <taxon>Gammaproteobacteria</taxon>
        <taxon>Lysobacterales</taxon>
        <taxon>Lysobacteraceae</taxon>
        <taxon>Stenotrophomonas</taxon>
    </lineage>
</organism>
<sequence>MSASPSRSRRKAPDSVRQSLLQATIEVIGRNGLAALTVQDVAQAAGVSKGALFHHFSSKQALVDEAVGALIGEFEARVRALLQENPEGHGRFSRAYVQANFEHLLQQEQDNDIGLTLGNLMEPALLAHWRTWKRAMLAEFAGEANDPRLYAARCAADGYWATAYGRPLDEEERANALAMAEQALKLCDPQ</sequence>
<dbReference type="Gene3D" id="1.10.357.10">
    <property type="entry name" value="Tetracycline Repressor, domain 2"/>
    <property type="match status" value="1"/>
</dbReference>
<dbReference type="GO" id="GO:0000976">
    <property type="term" value="F:transcription cis-regulatory region binding"/>
    <property type="evidence" value="ECO:0007669"/>
    <property type="project" value="TreeGrafter"/>
</dbReference>
<feature type="DNA-binding region" description="H-T-H motif" evidence="2">
    <location>
        <begin position="37"/>
        <end position="56"/>
    </location>
</feature>
<dbReference type="InterPro" id="IPR036271">
    <property type="entry name" value="Tet_transcr_reg_TetR-rel_C_sf"/>
</dbReference>
<dbReference type="PROSITE" id="PS50977">
    <property type="entry name" value="HTH_TETR_2"/>
    <property type="match status" value="1"/>
</dbReference>
<dbReference type="OrthoDB" id="4541465at2"/>
<dbReference type="InterPro" id="IPR009057">
    <property type="entry name" value="Homeodomain-like_sf"/>
</dbReference>